<dbReference type="Proteomes" id="UP000294678">
    <property type="component" value="Unassembled WGS sequence"/>
</dbReference>
<dbReference type="RefSeq" id="WP_134113478.1">
    <property type="nucleotide sequence ID" value="NZ_SOBG01000007.1"/>
</dbReference>
<dbReference type="Pfam" id="PF02237">
    <property type="entry name" value="BPL_C"/>
    <property type="match status" value="1"/>
</dbReference>
<dbReference type="Pfam" id="PF03099">
    <property type="entry name" value="BPL_LplA_LipB"/>
    <property type="match status" value="1"/>
</dbReference>
<dbReference type="GO" id="GO:0005737">
    <property type="term" value="C:cytoplasm"/>
    <property type="evidence" value="ECO:0007669"/>
    <property type="project" value="TreeGrafter"/>
</dbReference>
<dbReference type="EC" id="6.3.4.15" evidence="3"/>
<sequence length="238" mass="27630">MNIIKFDSLDSTNNYLKNLKTVVGDEVIIAKTQTNGRGRRGNEWASYEGAALFSFVLLKDYNLSIEKYTKLPFIVGISVLKVLKSIVNLEFKFKWTNDIYLNNKKISGILVENINNRFIIGIGININNTNFGKFKDIATSLKLETEREFDIESIIKKVIEQFEKEFSNYKNNGWKEQLEYINNYNYLFNKEIIVKNINNSYQARAKEIDITGKLIIEKDNNIEKIDIGEISIKKLDEE</sequence>
<dbReference type="PANTHER" id="PTHR12835">
    <property type="entry name" value="BIOTIN PROTEIN LIGASE"/>
    <property type="match status" value="1"/>
</dbReference>
<dbReference type="InterPro" id="IPR003142">
    <property type="entry name" value="BPL_C"/>
</dbReference>
<dbReference type="AlphaFoldDB" id="A0AA46I568"/>
<keyword evidence="2" id="KW-0092">Biotin</keyword>
<name>A0AA46I568_9FUSO</name>
<accession>A0AA46I568</accession>
<evidence type="ECO:0000313" key="5">
    <source>
        <dbReference type="EMBL" id="TDT68544.1"/>
    </source>
</evidence>
<keyword evidence="6" id="KW-1185">Reference proteome</keyword>
<dbReference type="GO" id="GO:0004077">
    <property type="term" value="F:biotin--[biotin carboxyl-carrier protein] ligase activity"/>
    <property type="evidence" value="ECO:0007669"/>
    <property type="project" value="UniProtKB-EC"/>
</dbReference>
<evidence type="ECO:0000313" key="6">
    <source>
        <dbReference type="Proteomes" id="UP000294678"/>
    </source>
</evidence>
<dbReference type="InterPro" id="IPR045864">
    <property type="entry name" value="aa-tRNA-synth_II/BPL/LPL"/>
</dbReference>
<dbReference type="SUPFAM" id="SSF55681">
    <property type="entry name" value="Class II aaRS and biotin synthetases"/>
    <property type="match status" value="1"/>
</dbReference>
<dbReference type="EMBL" id="SOBG01000007">
    <property type="protein sequence ID" value="TDT68544.1"/>
    <property type="molecule type" value="Genomic_DNA"/>
</dbReference>
<organism evidence="5 6">
    <name type="scientific">Hypnocyclicus thermotrophus</name>
    <dbReference type="NCBI Taxonomy" id="1627895"/>
    <lineage>
        <taxon>Bacteria</taxon>
        <taxon>Fusobacteriati</taxon>
        <taxon>Fusobacteriota</taxon>
        <taxon>Fusobacteriia</taxon>
        <taxon>Fusobacteriales</taxon>
        <taxon>Fusobacteriaceae</taxon>
        <taxon>Hypnocyclicus</taxon>
    </lineage>
</organism>
<dbReference type="InterPro" id="IPR004408">
    <property type="entry name" value="Biotin_CoA_COase_ligase"/>
</dbReference>
<comment type="caution">
    <text evidence="5">The sequence shown here is derived from an EMBL/GenBank/DDBJ whole genome shotgun (WGS) entry which is preliminary data.</text>
</comment>
<protein>
    <recommendedName>
        <fullName evidence="3">biotin--[biotin carboxyl-carrier protein] ligase</fullName>
        <ecNumber evidence="3">6.3.4.15</ecNumber>
    </recommendedName>
</protein>
<dbReference type="Gene3D" id="2.30.30.100">
    <property type="match status" value="1"/>
</dbReference>
<evidence type="ECO:0000256" key="2">
    <source>
        <dbReference type="ARBA" id="ARBA00023267"/>
    </source>
</evidence>
<evidence type="ECO:0000259" key="4">
    <source>
        <dbReference type="PROSITE" id="PS51733"/>
    </source>
</evidence>
<dbReference type="InterPro" id="IPR004143">
    <property type="entry name" value="BPL_LPL_catalytic"/>
</dbReference>
<keyword evidence="1 5" id="KW-0436">Ligase</keyword>
<dbReference type="CDD" id="cd16442">
    <property type="entry name" value="BPL"/>
    <property type="match status" value="1"/>
</dbReference>
<dbReference type="Gene3D" id="3.30.930.10">
    <property type="entry name" value="Bira Bifunctional Protein, Domain 2"/>
    <property type="match status" value="1"/>
</dbReference>
<dbReference type="PANTHER" id="PTHR12835:SF5">
    <property type="entry name" value="BIOTIN--PROTEIN LIGASE"/>
    <property type="match status" value="1"/>
</dbReference>
<feature type="domain" description="BPL/LPL catalytic" evidence="4">
    <location>
        <begin position="1"/>
        <end position="170"/>
    </location>
</feature>
<dbReference type="NCBIfam" id="TIGR00121">
    <property type="entry name" value="birA_ligase"/>
    <property type="match status" value="1"/>
</dbReference>
<proteinExistence type="predicted"/>
<evidence type="ECO:0000256" key="3">
    <source>
        <dbReference type="ARBA" id="ARBA00024227"/>
    </source>
</evidence>
<evidence type="ECO:0000256" key="1">
    <source>
        <dbReference type="ARBA" id="ARBA00022598"/>
    </source>
</evidence>
<reference evidence="5 6" key="1">
    <citation type="submission" date="2019-03" db="EMBL/GenBank/DDBJ databases">
        <title>Genomic Encyclopedia of Type Strains, Phase IV (KMG-IV): sequencing the most valuable type-strain genomes for metagenomic binning, comparative biology and taxonomic classification.</title>
        <authorList>
            <person name="Goeker M."/>
        </authorList>
    </citation>
    <scope>NUCLEOTIDE SEQUENCE [LARGE SCALE GENOMIC DNA]</scope>
    <source>
        <strain evidence="5 6">DSM 100055</strain>
    </source>
</reference>
<gene>
    <name evidence="5" type="ORF">EV215_1611</name>
</gene>
<dbReference type="PROSITE" id="PS51733">
    <property type="entry name" value="BPL_LPL_CATALYTIC"/>
    <property type="match status" value="1"/>
</dbReference>